<feature type="compositionally biased region" description="Basic and acidic residues" evidence="1">
    <location>
        <begin position="34"/>
        <end position="49"/>
    </location>
</feature>
<dbReference type="EMBL" id="JAAALK010000288">
    <property type="protein sequence ID" value="KAG8055453.1"/>
    <property type="molecule type" value="Genomic_DNA"/>
</dbReference>
<feature type="compositionally biased region" description="Basic and acidic residues" evidence="1">
    <location>
        <begin position="7"/>
        <end position="21"/>
    </location>
</feature>
<reference evidence="2" key="1">
    <citation type="journal article" date="2021" name="bioRxiv">
        <title>Whole Genome Assembly and Annotation of Northern Wild Rice, Zizania palustris L., Supports a Whole Genome Duplication in the Zizania Genus.</title>
        <authorList>
            <person name="Haas M."/>
            <person name="Kono T."/>
            <person name="Macchietto M."/>
            <person name="Millas R."/>
            <person name="McGilp L."/>
            <person name="Shao M."/>
            <person name="Duquette J."/>
            <person name="Hirsch C.N."/>
            <person name="Kimball J."/>
        </authorList>
    </citation>
    <scope>NUCLEOTIDE SEQUENCE</scope>
    <source>
        <tissue evidence="2">Fresh leaf tissue</tissue>
    </source>
</reference>
<evidence type="ECO:0000313" key="2">
    <source>
        <dbReference type="EMBL" id="KAG8055453.1"/>
    </source>
</evidence>
<dbReference type="AlphaFoldDB" id="A0A8J5RR57"/>
<sequence>MDGSDDEPCRQSKEAEKKNKGVQEASHAVKRRRESRESKQRWRNWENRLRIQSPIPRLTPLFSPTQHVSKIQTGGEEPLTRSDTRRPRTRFDAHRPRTRRKGRRSATTWAASRRGRGEREGNQTGTWKRLPPSVAWEFRAKLDWWVGEKEKENVAVALRTLQPPGQQDPNSNPPFPSLAVLRAPPRLRRQRRDESSPPLPLPFCSSSFRSREDISRSRRDYVESSCVL</sequence>
<accession>A0A8J5RR57</accession>
<feature type="compositionally biased region" description="Polar residues" evidence="1">
    <location>
        <begin position="62"/>
        <end position="72"/>
    </location>
</feature>
<keyword evidence="3" id="KW-1185">Reference proteome</keyword>
<protein>
    <submittedName>
        <fullName evidence="2">Uncharacterized protein</fullName>
    </submittedName>
</protein>
<proteinExistence type="predicted"/>
<comment type="caution">
    <text evidence="2">The sequence shown here is derived from an EMBL/GenBank/DDBJ whole genome shotgun (WGS) entry which is preliminary data.</text>
</comment>
<reference evidence="2" key="2">
    <citation type="submission" date="2021-02" db="EMBL/GenBank/DDBJ databases">
        <authorList>
            <person name="Kimball J.A."/>
            <person name="Haas M.W."/>
            <person name="Macchietto M."/>
            <person name="Kono T."/>
            <person name="Duquette J."/>
            <person name="Shao M."/>
        </authorList>
    </citation>
    <scope>NUCLEOTIDE SEQUENCE</scope>
    <source>
        <tissue evidence="2">Fresh leaf tissue</tissue>
    </source>
</reference>
<organism evidence="2 3">
    <name type="scientific">Zizania palustris</name>
    <name type="common">Northern wild rice</name>
    <dbReference type="NCBI Taxonomy" id="103762"/>
    <lineage>
        <taxon>Eukaryota</taxon>
        <taxon>Viridiplantae</taxon>
        <taxon>Streptophyta</taxon>
        <taxon>Embryophyta</taxon>
        <taxon>Tracheophyta</taxon>
        <taxon>Spermatophyta</taxon>
        <taxon>Magnoliopsida</taxon>
        <taxon>Liliopsida</taxon>
        <taxon>Poales</taxon>
        <taxon>Poaceae</taxon>
        <taxon>BOP clade</taxon>
        <taxon>Oryzoideae</taxon>
        <taxon>Oryzeae</taxon>
        <taxon>Zizaniinae</taxon>
        <taxon>Zizania</taxon>
    </lineage>
</organism>
<feature type="region of interest" description="Disordered" evidence="1">
    <location>
        <begin position="1"/>
        <end position="127"/>
    </location>
</feature>
<feature type="compositionally biased region" description="Basic and acidic residues" evidence="1">
    <location>
        <begin position="209"/>
        <end position="222"/>
    </location>
</feature>
<gene>
    <name evidence="2" type="ORF">GUJ93_ZPchr0001g31879</name>
</gene>
<evidence type="ECO:0000256" key="1">
    <source>
        <dbReference type="SAM" id="MobiDB-lite"/>
    </source>
</evidence>
<name>A0A8J5RR57_ZIZPA</name>
<feature type="region of interest" description="Disordered" evidence="1">
    <location>
        <begin position="162"/>
        <end position="228"/>
    </location>
</feature>
<feature type="compositionally biased region" description="Basic and acidic residues" evidence="1">
    <location>
        <begin position="78"/>
        <end position="95"/>
    </location>
</feature>
<evidence type="ECO:0000313" key="3">
    <source>
        <dbReference type="Proteomes" id="UP000729402"/>
    </source>
</evidence>
<dbReference type="Proteomes" id="UP000729402">
    <property type="component" value="Unassembled WGS sequence"/>
</dbReference>